<gene>
    <name evidence="17" type="ORF">RDWZM_005484</name>
</gene>
<evidence type="ECO:0000259" key="16">
    <source>
        <dbReference type="PROSITE" id="PS50011"/>
    </source>
</evidence>
<evidence type="ECO:0000256" key="1">
    <source>
        <dbReference type="ARBA" id="ARBA00022527"/>
    </source>
</evidence>
<evidence type="ECO:0000256" key="14">
    <source>
        <dbReference type="RuleBase" id="RU000304"/>
    </source>
</evidence>
<comment type="catalytic activity">
    <reaction evidence="10">
        <text>L-seryl-[protein] + ATP = O-phospho-L-seryl-[protein] + ADP + H(+)</text>
        <dbReference type="Rhea" id="RHEA:17989"/>
        <dbReference type="Rhea" id="RHEA-COMP:9863"/>
        <dbReference type="Rhea" id="RHEA-COMP:11604"/>
        <dbReference type="ChEBI" id="CHEBI:15378"/>
        <dbReference type="ChEBI" id="CHEBI:29999"/>
        <dbReference type="ChEBI" id="CHEBI:30616"/>
        <dbReference type="ChEBI" id="CHEBI:83421"/>
        <dbReference type="ChEBI" id="CHEBI:456216"/>
        <dbReference type="EC" id="2.7.12.2"/>
    </reaction>
</comment>
<dbReference type="InterPro" id="IPR008271">
    <property type="entry name" value="Ser/Thr_kinase_AS"/>
</dbReference>
<evidence type="ECO:0000256" key="7">
    <source>
        <dbReference type="ARBA" id="ARBA00023137"/>
    </source>
</evidence>
<dbReference type="GO" id="GO:0043068">
    <property type="term" value="P:positive regulation of programmed cell death"/>
    <property type="evidence" value="ECO:0007669"/>
    <property type="project" value="UniProtKB-ARBA"/>
</dbReference>
<comment type="catalytic activity">
    <reaction evidence="11">
        <text>L-threonyl-[protein] + ATP = O-phospho-L-threonyl-[protein] + ADP + H(+)</text>
        <dbReference type="Rhea" id="RHEA:46608"/>
        <dbReference type="Rhea" id="RHEA-COMP:11060"/>
        <dbReference type="Rhea" id="RHEA-COMP:11605"/>
        <dbReference type="ChEBI" id="CHEBI:15378"/>
        <dbReference type="ChEBI" id="CHEBI:30013"/>
        <dbReference type="ChEBI" id="CHEBI:30616"/>
        <dbReference type="ChEBI" id="CHEBI:61977"/>
        <dbReference type="ChEBI" id="CHEBI:456216"/>
        <dbReference type="EC" id="2.7.12.2"/>
    </reaction>
</comment>
<dbReference type="InterPro" id="IPR011009">
    <property type="entry name" value="Kinase-like_dom_sf"/>
</dbReference>
<dbReference type="Pfam" id="PF00069">
    <property type="entry name" value="Pkinase"/>
    <property type="match status" value="1"/>
</dbReference>
<dbReference type="FunFam" id="3.30.200.20:FF:000040">
    <property type="entry name" value="Dual specificity mitogen-activated protein kinase kinase"/>
    <property type="match status" value="1"/>
</dbReference>
<evidence type="ECO:0000256" key="2">
    <source>
        <dbReference type="ARBA" id="ARBA00022553"/>
    </source>
</evidence>
<dbReference type="SMART" id="SM00220">
    <property type="entry name" value="S_TKc"/>
    <property type="match status" value="1"/>
</dbReference>
<evidence type="ECO:0000256" key="10">
    <source>
        <dbReference type="ARBA" id="ARBA00049014"/>
    </source>
</evidence>
<comment type="similarity">
    <text evidence="8">Belongs to the protein kinase superfamily. STE Ser/Thr protein kinase family. MAP kinase kinase subfamily.</text>
</comment>
<keyword evidence="5" id="KW-0418">Kinase</keyword>
<dbReference type="CDD" id="cd06615">
    <property type="entry name" value="PKc_MEK"/>
    <property type="match status" value="1"/>
</dbReference>
<name>A0A9Q0M7V8_BLOTA</name>
<feature type="domain" description="Protein kinase" evidence="16">
    <location>
        <begin position="77"/>
        <end position="380"/>
    </location>
</feature>
<evidence type="ECO:0000313" key="17">
    <source>
        <dbReference type="EMBL" id="KAJ6219672.1"/>
    </source>
</evidence>
<evidence type="ECO:0000256" key="12">
    <source>
        <dbReference type="ARBA" id="ARBA00051693"/>
    </source>
</evidence>
<dbReference type="PROSITE" id="PS00108">
    <property type="entry name" value="PROTEIN_KINASE_ST"/>
    <property type="match status" value="1"/>
</dbReference>
<feature type="compositionally biased region" description="Low complexity" evidence="15">
    <location>
        <begin position="15"/>
        <end position="27"/>
    </location>
</feature>
<dbReference type="InterPro" id="IPR017441">
    <property type="entry name" value="Protein_kinase_ATP_BS"/>
</dbReference>
<dbReference type="Proteomes" id="UP001142055">
    <property type="component" value="Chromosome 2"/>
</dbReference>
<protein>
    <recommendedName>
        <fullName evidence="9">mitogen-activated protein kinase kinase</fullName>
        <ecNumber evidence="9">2.7.12.2</ecNumber>
    </recommendedName>
</protein>
<feature type="region of interest" description="Disordered" evidence="15">
    <location>
        <begin position="470"/>
        <end position="496"/>
    </location>
</feature>
<feature type="compositionally biased region" description="Polar residues" evidence="15">
    <location>
        <begin position="300"/>
        <end position="312"/>
    </location>
</feature>
<keyword evidence="4 13" id="KW-0547">Nucleotide-binding</keyword>
<evidence type="ECO:0000313" key="18">
    <source>
        <dbReference type="Proteomes" id="UP001142055"/>
    </source>
</evidence>
<dbReference type="Gene3D" id="3.30.200.20">
    <property type="entry name" value="Phosphorylase Kinase, domain 1"/>
    <property type="match status" value="1"/>
</dbReference>
<evidence type="ECO:0000256" key="3">
    <source>
        <dbReference type="ARBA" id="ARBA00022679"/>
    </source>
</evidence>
<dbReference type="SUPFAM" id="SSF56112">
    <property type="entry name" value="Protein kinase-like (PK-like)"/>
    <property type="match status" value="1"/>
</dbReference>
<keyword evidence="6 13" id="KW-0067">ATP-binding</keyword>
<keyword evidence="1 14" id="KW-0723">Serine/threonine-protein kinase</keyword>
<comment type="catalytic activity">
    <reaction evidence="12">
        <text>L-tyrosyl-[protein] + ATP = O-phospho-L-tyrosyl-[protein] + ADP + H(+)</text>
        <dbReference type="Rhea" id="RHEA:10596"/>
        <dbReference type="Rhea" id="RHEA-COMP:10136"/>
        <dbReference type="Rhea" id="RHEA-COMP:20101"/>
        <dbReference type="ChEBI" id="CHEBI:15378"/>
        <dbReference type="ChEBI" id="CHEBI:30616"/>
        <dbReference type="ChEBI" id="CHEBI:46858"/>
        <dbReference type="ChEBI" id="CHEBI:61978"/>
        <dbReference type="ChEBI" id="CHEBI:456216"/>
        <dbReference type="EC" id="2.7.12.2"/>
    </reaction>
</comment>
<keyword evidence="2" id="KW-0597">Phosphoprotein</keyword>
<evidence type="ECO:0000256" key="15">
    <source>
        <dbReference type="SAM" id="MobiDB-lite"/>
    </source>
</evidence>
<feature type="region of interest" description="Disordered" evidence="15">
    <location>
        <begin position="1"/>
        <end position="34"/>
    </location>
</feature>
<dbReference type="PANTHER" id="PTHR47448">
    <property type="entry name" value="DUAL SPECIFICITY MITOGEN-ACTIVATED PROTEIN KINASE KINASE DSOR1-LIKE PROTEIN"/>
    <property type="match status" value="1"/>
</dbReference>
<evidence type="ECO:0000256" key="11">
    <source>
        <dbReference type="ARBA" id="ARBA00049299"/>
    </source>
</evidence>
<dbReference type="InterPro" id="IPR000719">
    <property type="entry name" value="Prot_kinase_dom"/>
</dbReference>
<dbReference type="PANTHER" id="PTHR47448:SF1">
    <property type="entry name" value="SERINE_THREONINE-PROTEIN KINASE STE7 HOMOLOG"/>
    <property type="match status" value="1"/>
</dbReference>
<accession>A0A9Q0M7V8</accession>
<dbReference type="GO" id="GO:0004713">
    <property type="term" value="F:protein tyrosine kinase activity"/>
    <property type="evidence" value="ECO:0007669"/>
    <property type="project" value="UniProtKB-KW"/>
</dbReference>
<dbReference type="GO" id="GO:0010508">
    <property type="term" value="P:positive regulation of autophagy"/>
    <property type="evidence" value="ECO:0007669"/>
    <property type="project" value="UniProtKB-ARBA"/>
</dbReference>
<dbReference type="InterPro" id="IPR050915">
    <property type="entry name" value="MAP_kinase_kinase"/>
</dbReference>
<comment type="caution">
    <text evidence="17">The sequence shown here is derived from an EMBL/GenBank/DDBJ whole genome shotgun (WGS) entry which is preliminary data.</text>
</comment>
<keyword evidence="3" id="KW-0808">Transferase</keyword>
<dbReference type="EMBL" id="JAPWDV010000002">
    <property type="protein sequence ID" value="KAJ6219672.1"/>
    <property type="molecule type" value="Genomic_DNA"/>
</dbReference>
<dbReference type="AlphaFoldDB" id="A0A9Q0M7V8"/>
<evidence type="ECO:0000256" key="5">
    <source>
        <dbReference type="ARBA" id="ARBA00022777"/>
    </source>
</evidence>
<evidence type="ECO:0000256" key="9">
    <source>
        <dbReference type="ARBA" id="ARBA00038999"/>
    </source>
</evidence>
<dbReference type="OrthoDB" id="10252354at2759"/>
<dbReference type="Gene3D" id="1.10.510.10">
    <property type="entry name" value="Transferase(Phosphotransferase) domain 1"/>
    <property type="match status" value="1"/>
</dbReference>
<feature type="binding site" evidence="13">
    <location>
        <position position="106"/>
    </location>
    <ligand>
        <name>ATP</name>
        <dbReference type="ChEBI" id="CHEBI:30616"/>
    </ligand>
</feature>
<feature type="region of interest" description="Disordered" evidence="15">
    <location>
        <begin position="300"/>
        <end position="323"/>
    </location>
</feature>
<proteinExistence type="inferred from homology"/>
<evidence type="ECO:0000256" key="4">
    <source>
        <dbReference type="ARBA" id="ARBA00022741"/>
    </source>
</evidence>
<evidence type="ECO:0000256" key="8">
    <source>
        <dbReference type="ARBA" id="ARBA00038035"/>
    </source>
</evidence>
<evidence type="ECO:0000256" key="13">
    <source>
        <dbReference type="PROSITE-ProRule" id="PRU10141"/>
    </source>
</evidence>
<dbReference type="GO" id="GO:0005524">
    <property type="term" value="F:ATP binding"/>
    <property type="evidence" value="ECO:0007669"/>
    <property type="project" value="UniProtKB-UniRule"/>
</dbReference>
<keyword evidence="18" id="KW-1185">Reference proteome</keyword>
<feature type="compositionally biased region" description="Low complexity" evidence="15">
    <location>
        <begin position="473"/>
        <end position="496"/>
    </location>
</feature>
<keyword evidence="7" id="KW-0829">Tyrosine-protein kinase</keyword>
<organism evidence="17 18">
    <name type="scientific">Blomia tropicalis</name>
    <name type="common">Mite</name>
    <dbReference type="NCBI Taxonomy" id="40697"/>
    <lineage>
        <taxon>Eukaryota</taxon>
        <taxon>Metazoa</taxon>
        <taxon>Ecdysozoa</taxon>
        <taxon>Arthropoda</taxon>
        <taxon>Chelicerata</taxon>
        <taxon>Arachnida</taxon>
        <taxon>Acari</taxon>
        <taxon>Acariformes</taxon>
        <taxon>Sarcoptiformes</taxon>
        <taxon>Astigmata</taxon>
        <taxon>Glycyphagoidea</taxon>
        <taxon>Echimyopodidae</taxon>
        <taxon>Blomia</taxon>
    </lineage>
</organism>
<dbReference type="FunFam" id="1.10.510.10:FF:000115">
    <property type="entry name" value="Dual specificity mitogen-activated protein kinase kinase 1"/>
    <property type="match status" value="1"/>
</dbReference>
<dbReference type="OMA" id="CMEYMNG"/>
<dbReference type="PROSITE" id="PS00107">
    <property type="entry name" value="PROTEIN_KINASE_ATP"/>
    <property type="match status" value="1"/>
</dbReference>
<dbReference type="PROSITE" id="PS50011">
    <property type="entry name" value="PROTEIN_KINASE_DOM"/>
    <property type="match status" value="1"/>
</dbReference>
<evidence type="ECO:0000256" key="6">
    <source>
        <dbReference type="ARBA" id="ARBA00022840"/>
    </source>
</evidence>
<dbReference type="EC" id="2.7.12.2" evidence="9"/>
<dbReference type="GO" id="GO:0004708">
    <property type="term" value="F:MAP kinase kinase activity"/>
    <property type="evidence" value="ECO:0007669"/>
    <property type="project" value="UniProtKB-EC"/>
</dbReference>
<sequence length="496" mass="54242">MNKNKLNLKLPPGSVTPVESSKSSPSNNDDKQDVDTSLEALQRTLEGLELDVQQRNRLEAFLCQKQKVGDDLLPEDLKDMGELGAGNGGVVTRVLHKPSGLIMARKLIKLEVKPLIRTQIIRELKVLHECNSPHIVGFYGAFCNEGEINICMEYMDGGSLDLVLKEVSRISEQVLGHITIAVIKGLNYLREKHQIIHRDVKPSNILVNSRGEIKMCDFGVSGQLIDSMANSFVGTRSYMSPERLQGNHYSVQSDIWSLGLSLVEMAIGRYPIPPPNPKQMKKIFGSSYDEFLDPSIFESSNSTQLSVNSPLTRSSGSRDSGDPPPPLSIFALLDYIVLEPPPTVPLGVFTPEFKHFVDSCLQKDPNNRPDMNGLMSQAFIKRSEQEGIDFGGWICQVMDLKPPSTPTKTNAPASPFGTMPLTGVHPATKAFIEKAQQSPGYIARKAKGTNNFVAPSVVQDEVMHDVSADVAKSTMAETTPESPSTTSTPNSIGPSA</sequence>
<dbReference type="GO" id="GO:0004674">
    <property type="term" value="F:protein serine/threonine kinase activity"/>
    <property type="evidence" value="ECO:0007669"/>
    <property type="project" value="UniProtKB-KW"/>
</dbReference>
<reference evidence="17" key="1">
    <citation type="submission" date="2022-12" db="EMBL/GenBank/DDBJ databases">
        <title>Genome assemblies of Blomia tropicalis.</title>
        <authorList>
            <person name="Cui Y."/>
        </authorList>
    </citation>
    <scope>NUCLEOTIDE SEQUENCE</scope>
    <source>
        <tissue evidence="17">Adult mites</tissue>
    </source>
</reference>